<dbReference type="RefSeq" id="WP_343331891.1">
    <property type="nucleotide sequence ID" value="NZ_JAPOHD010000008.1"/>
</dbReference>
<dbReference type="InterPro" id="IPR047263">
    <property type="entry name" value="HNL-like_cupin"/>
</dbReference>
<sequence length="164" mass="18242">MKYSVKISLLFLVIVIASCTTEKSTDRAMSKSESVFPKGEKIDSPNFAGTVWLQMMGANDSTLHARFGNVTFEPKARTNWHSHPGGQVLFITEGKGYYQALGQPARLLKKGDVVEIPRNVVHWHGATPDSEFAHIAVSLNTDDGGAVWIRPVMEEEYYKISDNK</sequence>
<feature type="domain" description="Cupin type-2" evidence="1">
    <location>
        <begin position="70"/>
        <end position="131"/>
    </location>
</feature>
<dbReference type="EMBL" id="JAPOHD010000008">
    <property type="protein sequence ID" value="MCY1719553.1"/>
    <property type="molecule type" value="Genomic_DNA"/>
</dbReference>
<evidence type="ECO:0000259" key="1">
    <source>
        <dbReference type="Pfam" id="PF07883"/>
    </source>
</evidence>
<dbReference type="InterPro" id="IPR011051">
    <property type="entry name" value="RmlC_Cupin_sf"/>
</dbReference>
<comment type="caution">
    <text evidence="2">The sequence shown here is derived from an EMBL/GenBank/DDBJ whole genome shotgun (WGS) entry which is preliminary data.</text>
</comment>
<dbReference type="PROSITE" id="PS51257">
    <property type="entry name" value="PROKAR_LIPOPROTEIN"/>
    <property type="match status" value="1"/>
</dbReference>
<dbReference type="InterPro" id="IPR013096">
    <property type="entry name" value="Cupin_2"/>
</dbReference>
<accession>A0A9X3F350</accession>
<evidence type="ECO:0000313" key="3">
    <source>
        <dbReference type="Proteomes" id="UP001145087"/>
    </source>
</evidence>
<protein>
    <submittedName>
        <fullName evidence="2">Cupin domain-containing protein</fullName>
    </submittedName>
</protein>
<keyword evidence="3" id="KW-1185">Reference proteome</keyword>
<proteinExistence type="predicted"/>
<dbReference type="PANTHER" id="PTHR43698:SF1">
    <property type="entry name" value="BLL4564 PROTEIN"/>
    <property type="match status" value="1"/>
</dbReference>
<evidence type="ECO:0000313" key="2">
    <source>
        <dbReference type="EMBL" id="MCY1719553.1"/>
    </source>
</evidence>
<dbReference type="InterPro" id="IPR014710">
    <property type="entry name" value="RmlC-like_jellyroll"/>
</dbReference>
<dbReference type="Proteomes" id="UP001145087">
    <property type="component" value="Unassembled WGS sequence"/>
</dbReference>
<dbReference type="SUPFAM" id="SSF51182">
    <property type="entry name" value="RmlC-like cupins"/>
    <property type="match status" value="1"/>
</dbReference>
<organism evidence="2 3">
    <name type="scientific">Draconibacterium aestuarii</name>
    <dbReference type="NCBI Taxonomy" id="2998507"/>
    <lineage>
        <taxon>Bacteria</taxon>
        <taxon>Pseudomonadati</taxon>
        <taxon>Bacteroidota</taxon>
        <taxon>Bacteroidia</taxon>
        <taxon>Marinilabiliales</taxon>
        <taxon>Prolixibacteraceae</taxon>
        <taxon>Draconibacterium</taxon>
    </lineage>
</organism>
<dbReference type="Gene3D" id="2.60.120.10">
    <property type="entry name" value="Jelly Rolls"/>
    <property type="match status" value="1"/>
</dbReference>
<dbReference type="AlphaFoldDB" id="A0A9X3F350"/>
<dbReference type="Pfam" id="PF07883">
    <property type="entry name" value="Cupin_2"/>
    <property type="match status" value="1"/>
</dbReference>
<dbReference type="PANTHER" id="PTHR43698">
    <property type="entry name" value="RIBD C-TERMINAL DOMAIN CONTAINING PROTEIN"/>
    <property type="match status" value="1"/>
</dbReference>
<dbReference type="CDD" id="cd02233">
    <property type="entry name" value="cupin_HNL-like"/>
    <property type="match status" value="1"/>
</dbReference>
<name>A0A9X3F350_9BACT</name>
<reference evidence="2" key="1">
    <citation type="submission" date="2022-11" db="EMBL/GenBank/DDBJ databases">
        <title>Marilongibacter aestuarii gen. nov., sp. nov., isolated from tidal flat sediment.</title>
        <authorList>
            <person name="Jiayan W."/>
        </authorList>
    </citation>
    <scope>NUCLEOTIDE SEQUENCE</scope>
    <source>
        <strain evidence="2">Z1-6</strain>
    </source>
</reference>
<gene>
    <name evidence="2" type="ORF">OU798_04320</name>
</gene>